<accession>A0ABS5AKA3</accession>
<proteinExistence type="predicted"/>
<dbReference type="RefSeq" id="WP_086787792.1">
    <property type="nucleotide sequence ID" value="NZ_JAGIOO010000001.1"/>
</dbReference>
<name>A0ABS5AKA3_9PSEU</name>
<evidence type="ECO:0000313" key="1">
    <source>
        <dbReference type="EMBL" id="MBP2476687.1"/>
    </source>
</evidence>
<sequence>MSKHTESPAVTSADLHDFAEPVGGLRLLPSLTFGARAVALTRVALPVGLLAAGFFGAASGAPIDESVAAPITTCCPPVTF</sequence>
<protein>
    <submittedName>
        <fullName evidence="1">Uncharacterized protein</fullName>
    </submittedName>
</protein>
<reference evidence="1 2" key="1">
    <citation type="submission" date="2021-03" db="EMBL/GenBank/DDBJ databases">
        <title>Sequencing the genomes of 1000 actinobacteria strains.</title>
        <authorList>
            <person name="Klenk H.-P."/>
        </authorList>
    </citation>
    <scope>NUCLEOTIDE SEQUENCE [LARGE SCALE GENOMIC DNA]</scope>
    <source>
        <strain evidence="1 2">DSM 44580</strain>
    </source>
</reference>
<organism evidence="1 2">
    <name type="scientific">Crossiella equi</name>
    <dbReference type="NCBI Taxonomy" id="130796"/>
    <lineage>
        <taxon>Bacteria</taxon>
        <taxon>Bacillati</taxon>
        <taxon>Actinomycetota</taxon>
        <taxon>Actinomycetes</taxon>
        <taxon>Pseudonocardiales</taxon>
        <taxon>Pseudonocardiaceae</taxon>
        <taxon>Crossiella</taxon>
    </lineage>
</organism>
<evidence type="ECO:0000313" key="2">
    <source>
        <dbReference type="Proteomes" id="UP001519363"/>
    </source>
</evidence>
<gene>
    <name evidence="1" type="ORF">JOF53_005559</name>
</gene>
<keyword evidence="2" id="KW-1185">Reference proteome</keyword>
<dbReference type="Proteomes" id="UP001519363">
    <property type="component" value="Unassembled WGS sequence"/>
</dbReference>
<comment type="caution">
    <text evidence="1">The sequence shown here is derived from an EMBL/GenBank/DDBJ whole genome shotgun (WGS) entry which is preliminary data.</text>
</comment>
<dbReference type="EMBL" id="JAGIOO010000001">
    <property type="protein sequence ID" value="MBP2476687.1"/>
    <property type="molecule type" value="Genomic_DNA"/>
</dbReference>